<dbReference type="Proteomes" id="UP000001072">
    <property type="component" value="Unassembled WGS sequence"/>
</dbReference>
<proteinExistence type="predicted"/>
<feature type="chain" id="PRO_5003317873" evidence="1">
    <location>
        <begin position="24"/>
        <end position="123"/>
    </location>
</feature>
<dbReference type="RefSeq" id="XP_007411636.1">
    <property type="nucleotide sequence ID" value="XM_007411574.1"/>
</dbReference>
<dbReference type="VEuPathDB" id="FungiDB:MELLADRAFT_124037"/>
<dbReference type="HOGENOM" id="CLU_150810_0_0_1"/>
<name>F4RQS5_MELLP</name>
<evidence type="ECO:0000313" key="2">
    <source>
        <dbReference type="EMBL" id="EGG05271.1"/>
    </source>
</evidence>
<protein>
    <submittedName>
        <fullName evidence="2">Secreted protein</fullName>
    </submittedName>
</protein>
<dbReference type="KEGG" id="mlr:MELLADRAFT_124037"/>
<dbReference type="AlphaFoldDB" id="F4RQS5"/>
<evidence type="ECO:0000256" key="1">
    <source>
        <dbReference type="SAM" id="SignalP"/>
    </source>
</evidence>
<gene>
    <name evidence="2" type="ORF">MELLADRAFT_124037</name>
</gene>
<sequence>MFLQKYQLAIVVLVSTLCLGTFAKPCRYFFSQQQGQAICADTESYKSESKCTYKTCYNPHGNQFAKMTNCYWVVDNSGPSEQDCSYYEWDTNTKAYSCTNPGYNQYTCKTNPASLEFISCATC</sequence>
<dbReference type="InParanoid" id="F4RQS5"/>
<organism evidence="3">
    <name type="scientific">Melampsora larici-populina (strain 98AG31 / pathotype 3-4-7)</name>
    <name type="common">Poplar leaf rust fungus</name>
    <dbReference type="NCBI Taxonomy" id="747676"/>
    <lineage>
        <taxon>Eukaryota</taxon>
        <taxon>Fungi</taxon>
        <taxon>Dikarya</taxon>
        <taxon>Basidiomycota</taxon>
        <taxon>Pucciniomycotina</taxon>
        <taxon>Pucciniomycetes</taxon>
        <taxon>Pucciniales</taxon>
        <taxon>Melampsoraceae</taxon>
        <taxon>Melampsora</taxon>
    </lineage>
</organism>
<keyword evidence="1" id="KW-0732">Signal</keyword>
<evidence type="ECO:0000313" key="3">
    <source>
        <dbReference type="Proteomes" id="UP000001072"/>
    </source>
</evidence>
<dbReference type="EMBL" id="GL883114">
    <property type="protein sequence ID" value="EGG05271.1"/>
    <property type="molecule type" value="Genomic_DNA"/>
</dbReference>
<feature type="signal peptide" evidence="1">
    <location>
        <begin position="1"/>
        <end position="23"/>
    </location>
</feature>
<accession>F4RQS5</accession>
<dbReference type="GeneID" id="18926585"/>
<reference evidence="3" key="1">
    <citation type="journal article" date="2011" name="Proc. Natl. Acad. Sci. U.S.A.">
        <title>Obligate biotrophy features unraveled by the genomic analysis of rust fungi.</title>
        <authorList>
            <person name="Duplessis S."/>
            <person name="Cuomo C.A."/>
            <person name="Lin Y.-C."/>
            <person name="Aerts A."/>
            <person name="Tisserant E."/>
            <person name="Veneault-Fourrey C."/>
            <person name="Joly D.L."/>
            <person name="Hacquard S."/>
            <person name="Amselem J."/>
            <person name="Cantarel B.L."/>
            <person name="Chiu R."/>
            <person name="Coutinho P.M."/>
            <person name="Feau N."/>
            <person name="Field M."/>
            <person name="Frey P."/>
            <person name="Gelhaye E."/>
            <person name="Goldberg J."/>
            <person name="Grabherr M.G."/>
            <person name="Kodira C.D."/>
            <person name="Kohler A."/>
            <person name="Kuees U."/>
            <person name="Lindquist E.A."/>
            <person name="Lucas S.M."/>
            <person name="Mago R."/>
            <person name="Mauceli E."/>
            <person name="Morin E."/>
            <person name="Murat C."/>
            <person name="Pangilinan J.L."/>
            <person name="Park R."/>
            <person name="Pearson M."/>
            <person name="Quesneville H."/>
            <person name="Rouhier N."/>
            <person name="Sakthikumar S."/>
            <person name="Salamov A.A."/>
            <person name="Schmutz J."/>
            <person name="Selles B."/>
            <person name="Shapiro H."/>
            <person name="Tanguay P."/>
            <person name="Tuskan G.A."/>
            <person name="Henrissat B."/>
            <person name="Van de Peer Y."/>
            <person name="Rouze P."/>
            <person name="Ellis J.G."/>
            <person name="Dodds P.N."/>
            <person name="Schein J.E."/>
            <person name="Zhong S."/>
            <person name="Hamelin R.C."/>
            <person name="Grigoriev I.V."/>
            <person name="Szabo L.J."/>
            <person name="Martin F."/>
        </authorList>
    </citation>
    <scope>NUCLEOTIDE SEQUENCE [LARGE SCALE GENOMIC DNA]</scope>
    <source>
        <strain evidence="3">98AG31 / pathotype 3-4-7</strain>
    </source>
</reference>
<keyword evidence="3" id="KW-1185">Reference proteome</keyword>